<feature type="transmembrane region" description="Helical" evidence="1">
    <location>
        <begin position="126"/>
        <end position="144"/>
    </location>
</feature>
<dbReference type="KEGG" id="halz:E5139_04735"/>
<feature type="transmembrane region" description="Helical" evidence="1">
    <location>
        <begin position="271"/>
        <end position="289"/>
    </location>
</feature>
<feature type="transmembrane region" description="Helical" evidence="1">
    <location>
        <begin position="151"/>
        <end position="168"/>
    </location>
</feature>
<accession>A0A4D6KA61</accession>
<dbReference type="GeneID" id="42178217"/>
<feature type="transmembrane region" description="Helical" evidence="1">
    <location>
        <begin position="240"/>
        <end position="259"/>
    </location>
</feature>
<feature type="transmembrane region" description="Helical" evidence="1">
    <location>
        <begin position="214"/>
        <end position="234"/>
    </location>
</feature>
<keyword evidence="1" id="KW-0472">Membrane</keyword>
<dbReference type="AlphaFoldDB" id="A0A4D6KA61"/>
<dbReference type="RefSeq" id="WP_012807818.1">
    <property type="nucleotide sequence ID" value="NZ_CP039375.1"/>
</dbReference>
<dbReference type="OMA" id="PIPVWSF"/>
<keyword evidence="1" id="KW-1133">Transmembrane helix</keyword>
<dbReference type="Proteomes" id="UP000297053">
    <property type="component" value="Chromosome"/>
</dbReference>
<name>A0A4D6KA61_9EURY</name>
<organism evidence="2 3">
    <name type="scientific">Halomicrobium mukohataei</name>
    <dbReference type="NCBI Taxonomy" id="57705"/>
    <lineage>
        <taxon>Archaea</taxon>
        <taxon>Methanobacteriati</taxon>
        <taxon>Methanobacteriota</taxon>
        <taxon>Stenosarchaea group</taxon>
        <taxon>Halobacteria</taxon>
        <taxon>Halobacteriales</taxon>
        <taxon>Haloarculaceae</taxon>
        <taxon>Halomicrobium</taxon>
    </lineage>
</organism>
<feature type="transmembrane region" description="Helical" evidence="1">
    <location>
        <begin position="180"/>
        <end position="207"/>
    </location>
</feature>
<reference evidence="2 3" key="2">
    <citation type="submission" date="2019-04" db="EMBL/GenBank/DDBJ databases">
        <authorList>
            <person name="Yang S."/>
            <person name="Wei W."/>
        </authorList>
    </citation>
    <scope>NUCLEOTIDE SEQUENCE [LARGE SCALE GENOMIC DNA]</scope>
    <source>
        <strain evidence="3">ZP60</strain>
    </source>
</reference>
<dbReference type="EMBL" id="CP039375">
    <property type="protein sequence ID" value="QCD64977.1"/>
    <property type="molecule type" value="Genomic_DNA"/>
</dbReference>
<keyword evidence="1" id="KW-0812">Transmembrane</keyword>
<feature type="transmembrane region" description="Helical" evidence="1">
    <location>
        <begin position="96"/>
        <end position="120"/>
    </location>
</feature>
<dbReference type="PANTHER" id="PTHR37308">
    <property type="entry name" value="INTEGRAL MEMBRANE PROTEIN"/>
    <property type="match status" value="1"/>
</dbReference>
<dbReference type="PANTHER" id="PTHR37308:SF1">
    <property type="entry name" value="POLYPRENYL-PHOSPHATE TRANSPORTER"/>
    <property type="match status" value="1"/>
</dbReference>
<evidence type="ECO:0000313" key="3">
    <source>
        <dbReference type="Proteomes" id="UP000297053"/>
    </source>
</evidence>
<dbReference type="Pfam" id="PF04018">
    <property type="entry name" value="VCA0040-like"/>
    <property type="match status" value="1"/>
</dbReference>
<feature type="transmembrane region" description="Helical" evidence="1">
    <location>
        <begin position="305"/>
        <end position="327"/>
    </location>
</feature>
<proteinExistence type="predicted"/>
<reference evidence="2 3" key="1">
    <citation type="submission" date="2019-04" db="EMBL/GenBank/DDBJ databases">
        <title>Complete genome sequence of Arthrobacter sp. ZXY-2 associated with effective atrazine degradation and salt adaptation.</title>
        <authorList>
            <person name="Zhao X."/>
        </authorList>
    </citation>
    <scope>NUCLEOTIDE SEQUENCE [LARGE SCALE GENOMIC DNA]</scope>
    <source>
        <strain evidence="3">ZP60</strain>
    </source>
</reference>
<evidence type="ECO:0000256" key="1">
    <source>
        <dbReference type="SAM" id="Phobius"/>
    </source>
</evidence>
<sequence length="334" mass="34327">MTTSSSEATDSDFSSVPSLRRWLKTFVIGLCMGSADATPGISGGTVALIMGIYERLIAAITAITPERARRFLRALTPVDGGVSLRRAVAVLEEVDVWFLLALVGGVGTAVVIVARIVHVASEETPVLLYGALFGLIGASAVILLRALSIETATHAVAAASGFVLAFVLSGPASPLGTEGLLVVFLGGAVSVSAMILPGISGSLLLVVLGQYERLSGALTTFVDGLLAVLTGRPAAGLVDAGTVVVTFILGGLVGLFTISRLIRRALDRNRGATLAFLVALVVGALRAPITELSTREAVTWTTETIAVFAAVAAAGAVVVLVLDWYAVDLDFEAV</sequence>
<gene>
    <name evidence="2" type="ORF">E5139_04735</name>
</gene>
<protein>
    <submittedName>
        <fullName evidence="2">DUF368 domain-containing protein</fullName>
    </submittedName>
</protein>
<evidence type="ECO:0000313" key="2">
    <source>
        <dbReference type="EMBL" id="QCD64977.1"/>
    </source>
</evidence>
<dbReference type="InterPro" id="IPR007163">
    <property type="entry name" value="VCA0040-like"/>
</dbReference>